<dbReference type="Gene3D" id="1.10.760.10">
    <property type="entry name" value="Cytochrome c-like domain"/>
    <property type="match status" value="1"/>
</dbReference>
<keyword evidence="3 4" id="KW-0408">Iron</keyword>
<sequence length="154" mass="16705">MKIKIGFAMGIIALMVAACSSHEQHGSGHPVADLTKLNHPGAKVYQSACMSCHALAAKEEGSVAPPLFGVKDHVIKAYPERAAFIQRVVTWVKAPNPNDVLMPGAVKKFGLMPAQAQLSDADLQAVAEFIYDTDFNKPDWYAAHYQAEHGKKPH</sequence>
<accession>A0A1T4WJJ2</accession>
<dbReference type="GO" id="GO:0046872">
    <property type="term" value="F:metal ion binding"/>
    <property type="evidence" value="ECO:0007669"/>
    <property type="project" value="UniProtKB-KW"/>
</dbReference>
<evidence type="ECO:0000256" key="3">
    <source>
        <dbReference type="ARBA" id="ARBA00023004"/>
    </source>
</evidence>
<dbReference type="AlphaFoldDB" id="A0A1T4WJJ2"/>
<dbReference type="PROSITE" id="PS51257">
    <property type="entry name" value="PROKAR_LIPOPROTEIN"/>
    <property type="match status" value="1"/>
</dbReference>
<dbReference type="GO" id="GO:0020037">
    <property type="term" value="F:heme binding"/>
    <property type="evidence" value="ECO:0007669"/>
    <property type="project" value="InterPro"/>
</dbReference>
<keyword evidence="1 4" id="KW-0349">Heme</keyword>
<proteinExistence type="predicted"/>
<protein>
    <submittedName>
        <fullName evidence="6">Cytochrome C oxidase, cbb3-type, subunit III</fullName>
    </submittedName>
</protein>
<dbReference type="Pfam" id="PF13442">
    <property type="entry name" value="Cytochrome_CBB3"/>
    <property type="match status" value="1"/>
</dbReference>
<keyword evidence="2 4" id="KW-0479">Metal-binding</keyword>
<feature type="domain" description="Cytochrome c" evidence="5">
    <location>
        <begin position="36"/>
        <end position="134"/>
    </location>
</feature>
<reference evidence="6 7" key="1">
    <citation type="submission" date="2017-02" db="EMBL/GenBank/DDBJ databases">
        <authorList>
            <person name="Peterson S.W."/>
        </authorList>
    </citation>
    <scope>NUCLEOTIDE SEQUENCE [LARGE SCALE GENOMIC DNA]</scope>
    <source>
        <strain evidence="6 7">ATCC 49788</strain>
    </source>
</reference>
<dbReference type="InterPro" id="IPR036909">
    <property type="entry name" value="Cyt_c-like_dom_sf"/>
</dbReference>
<dbReference type="SUPFAM" id="SSF46626">
    <property type="entry name" value="Cytochrome c"/>
    <property type="match status" value="1"/>
</dbReference>
<evidence type="ECO:0000313" key="6">
    <source>
        <dbReference type="EMBL" id="SKA77347.1"/>
    </source>
</evidence>
<evidence type="ECO:0000256" key="1">
    <source>
        <dbReference type="ARBA" id="ARBA00022617"/>
    </source>
</evidence>
<dbReference type="RefSeq" id="WP_078922251.1">
    <property type="nucleotide sequence ID" value="NZ_FUYB01000006.1"/>
</dbReference>
<evidence type="ECO:0000256" key="2">
    <source>
        <dbReference type="ARBA" id="ARBA00022723"/>
    </source>
</evidence>
<keyword evidence="7" id="KW-1185">Reference proteome</keyword>
<dbReference type="InterPro" id="IPR009056">
    <property type="entry name" value="Cyt_c-like_dom"/>
</dbReference>
<dbReference type="OrthoDB" id="9797588at2"/>
<dbReference type="Proteomes" id="UP000190460">
    <property type="component" value="Unassembled WGS sequence"/>
</dbReference>
<dbReference type="PROSITE" id="PS51007">
    <property type="entry name" value="CYTC"/>
    <property type="match status" value="1"/>
</dbReference>
<dbReference type="EMBL" id="FUYB01000006">
    <property type="protein sequence ID" value="SKA77347.1"/>
    <property type="molecule type" value="Genomic_DNA"/>
</dbReference>
<evidence type="ECO:0000256" key="4">
    <source>
        <dbReference type="PROSITE-ProRule" id="PRU00433"/>
    </source>
</evidence>
<organism evidence="6 7">
    <name type="scientific">Thiothrix eikelboomii</name>
    <dbReference type="NCBI Taxonomy" id="92487"/>
    <lineage>
        <taxon>Bacteria</taxon>
        <taxon>Pseudomonadati</taxon>
        <taxon>Pseudomonadota</taxon>
        <taxon>Gammaproteobacteria</taxon>
        <taxon>Thiotrichales</taxon>
        <taxon>Thiotrichaceae</taxon>
        <taxon>Thiothrix</taxon>
    </lineage>
</organism>
<dbReference type="GO" id="GO:0009055">
    <property type="term" value="F:electron transfer activity"/>
    <property type="evidence" value="ECO:0007669"/>
    <property type="project" value="InterPro"/>
</dbReference>
<evidence type="ECO:0000313" key="7">
    <source>
        <dbReference type="Proteomes" id="UP000190460"/>
    </source>
</evidence>
<name>A0A1T4WJJ2_9GAMM</name>
<dbReference type="STRING" id="92487.SAMN02745130_01784"/>
<gene>
    <name evidence="6" type="ORF">SAMN02745130_01784</name>
</gene>
<evidence type="ECO:0000259" key="5">
    <source>
        <dbReference type="PROSITE" id="PS51007"/>
    </source>
</evidence>